<name>D6TFX7_KTERA</name>
<dbReference type="RefSeq" id="WP_007908127.1">
    <property type="nucleotide sequence ID" value="NZ_ADVG01000001.1"/>
</dbReference>
<dbReference type="STRING" id="485913.Krac_12237"/>
<dbReference type="PANTHER" id="PTHR34512:SF30">
    <property type="entry name" value="OUTER MEMBRANE PROTEIN ASSEMBLY FACTOR BAMB"/>
    <property type="match status" value="1"/>
</dbReference>
<dbReference type="InterPro" id="IPR002372">
    <property type="entry name" value="PQQ_rpt_dom"/>
</dbReference>
<dbReference type="EMBL" id="ADVG01000001">
    <property type="protein sequence ID" value="EFH90610.1"/>
    <property type="molecule type" value="Genomic_DNA"/>
</dbReference>
<dbReference type="eggNOG" id="COG1520">
    <property type="taxonomic scope" value="Bacteria"/>
</dbReference>
<feature type="domain" description="Pyrrolo-quinoline quinone repeat" evidence="2">
    <location>
        <begin position="140"/>
        <end position="324"/>
    </location>
</feature>
<keyword evidence="1" id="KW-0812">Transmembrane</keyword>
<dbReference type="InterPro" id="IPR015943">
    <property type="entry name" value="WD40/YVTN_repeat-like_dom_sf"/>
</dbReference>
<dbReference type="PANTHER" id="PTHR34512">
    <property type="entry name" value="CELL SURFACE PROTEIN"/>
    <property type="match status" value="1"/>
</dbReference>
<proteinExistence type="predicted"/>
<protein>
    <submittedName>
        <fullName evidence="3">WD40-like repeat protein</fullName>
    </submittedName>
</protein>
<keyword evidence="4" id="KW-1185">Reference proteome</keyword>
<evidence type="ECO:0000256" key="1">
    <source>
        <dbReference type="SAM" id="Phobius"/>
    </source>
</evidence>
<reference evidence="3 4" key="1">
    <citation type="journal article" date="2011" name="Stand. Genomic Sci.">
        <title>Non-contiguous finished genome sequence and contextual data of the filamentous soil bacterium Ktedonobacter racemifer type strain (SOSP1-21).</title>
        <authorList>
            <person name="Chang Y.J."/>
            <person name="Land M."/>
            <person name="Hauser L."/>
            <person name="Chertkov O."/>
            <person name="Del Rio T.G."/>
            <person name="Nolan M."/>
            <person name="Copeland A."/>
            <person name="Tice H."/>
            <person name="Cheng J.F."/>
            <person name="Lucas S."/>
            <person name="Han C."/>
            <person name="Goodwin L."/>
            <person name="Pitluck S."/>
            <person name="Ivanova N."/>
            <person name="Ovchinikova G."/>
            <person name="Pati A."/>
            <person name="Chen A."/>
            <person name="Palaniappan K."/>
            <person name="Mavromatis K."/>
            <person name="Liolios K."/>
            <person name="Brettin T."/>
            <person name="Fiebig A."/>
            <person name="Rohde M."/>
            <person name="Abt B."/>
            <person name="Goker M."/>
            <person name="Detter J.C."/>
            <person name="Woyke T."/>
            <person name="Bristow J."/>
            <person name="Eisen J.A."/>
            <person name="Markowitz V."/>
            <person name="Hugenholtz P."/>
            <person name="Kyrpides N.C."/>
            <person name="Klenk H.P."/>
            <person name="Lapidus A."/>
        </authorList>
    </citation>
    <scope>NUCLEOTIDE SEQUENCE [LARGE SCALE GENOMIC DNA]</scope>
    <source>
        <strain evidence="4">DSM 44963</strain>
    </source>
</reference>
<dbReference type="Proteomes" id="UP000004508">
    <property type="component" value="Unassembled WGS sequence"/>
</dbReference>
<gene>
    <name evidence="3" type="ORF">Krac_12237</name>
</gene>
<dbReference type="Pfam" id="PF13360">
    <property type="entry name" value="PQQ_2"/>
    <property type="match status" value="1"/>
</dbReference>
<keyword evidence="1" id="KW-0472">Membrane</keyword>
<dbReference type="SMART" id="SM00564">
    <property type="entry name" value="PQQ"/>
    <property type="match status" value="6"/>
</dbReference>
<dbReference type="AlphaFoldDB" id="D6TFX7"/>
<organism evidence="3 4">
    <name type="scientific">Ktedonobacter racemifer DSM 44963</name>
    <dbReference type="NCBI Taxonomy" id="485913"/>
    <lineage>
        <taxon>Bacteria</taxon>
        <taxon>Bacillati</taxon>
        <taxon>Chloroflexota</taxon>
        <taxon>Ktedonobacteria</taxon>
        <taxon>Ktedonobacterales</taxon>
        <taxon>Ktedonobacteraceae</taxon>
        <taxon>Ktedonobacter</taxon>
    </lineage>
</organism>
<evidence type="ECO:0000259" key="2">
    <source>
        <dbReference type="Pfam" id="PF13360"/>
    </source>
</evidence>
<keyword evidence="1" id="KW-1133">Transmembrane helix</keyword>
<dbReference type="SUPFAM" id="SSF50998">
    <property type="entry name" value="Quinoprotein alcohol dehydrogenase-like"/>
    <property type="match status" value="1"/>
</dbReference>
<evidence type="ECO:0000313" key="3">
    <source>
        <dbReference type="EMBL" id="EFH90610.1"/>
    </source>
</evidence>
<feature type="transmembrane region" description="Helical" evidence="1">
    <location>
        <begin position="97"/>
        <end position="117"/>
    </location>
</feature>
<dbReference type="InterPro" id="IPR011047">
    <property type="entry name" value="Quinoprotein_ADH-like_sf"/>
</dbReference>
<dbReference type="InterPro" id="IPR018391">
    <property type="entry name" value="PQQ_b-propeller_rpt"/>
</dbReference>
<dbReference type="OrthoDB" id="138237at2"/>
<evidence type="ECO:0000313" key="4">
    <source>
        <dbReference type="Proteomes" id="UP000004508"/>
    </source>
</evidence>
<sequence length="528" mass="57943">MQPSDDRMPDELDPQNKEVIAFLRLVPGTSARAERELEREKPALGRVRQRLLEVQMTQGEDPRSKSMLSLIEVPEGISLRSKQHMLPTQKQGWSRRFALLVATLVMALIVGSLLMMFNLAKHTSFIAASTNQQSVYALSGGWLQKFDTQSGSLLWKAQIQTTQHQAGLETFTPASNGVVYITSGQKISTIKANNGSPLWSKDINGEVVKQMVYENNMLFVLTQQDSTKYNNHTSLKAFDALSGRDLWHYDQAGLFSSFAVVNHVVYGGINLNIPPKGKNKVYAQFDLFALKAINGSLLWRIHMNDPFLVSTSGEITVANNRVYVEANTLEETKTNAHGYSHLYAYNASNGVFLWSTLDSLSPILGSLLPGQQMIFATSGSLLYALQEQNGQLLWRYTNKNGGALNCSLTSHASDVFCLKTEGSSTYLVQLGANDGQEVAKHLVEHFGNKAIRAPLPSATVGNDPQGTAPSSVDTGTLLLFPVPLTGEDVSYVVTPDGNFDAFDNQTGKQIWSKHLIGMPGQVNLMLGA</sequence>
<comment type="caution">
    <text evidence="3">The sequence shown here is derived from an EMBL/GenBank/DDBJ whole genome shotgun (WGS) entry which is preliminary data.</text>
</comment>
<dbReference type="InParanoid" id="D6TFX7"/>
<accession>D6TFX7</accession>
<dbReference type="Gene3D" id="2.130.10.10">
    <property type="entry name" value="YVTN repeat-like/Quinoprotein amine dehydrogenase"/>
    <property type="match status" value="2"/>
</dbReference>